<evidence type="ECO:0000313" key="1">
    <source>
        <dbReference type="EMBL" id="SVB64088.1"/>
    </source>
</evidence>
<proteinExistence type="predicted"/>
<name>A0A382FLY0_9ZZZZ</name>
<organism evidence="1">
    <name type="scientific">marine metagenome</name>
    <dbReference type="NCBI Taxonomy" id="408172"/>
    <lineage>
        <taxon>unclassified sequences</taxon>
        <taxon>metagenomes</taxon>
        <taxon>ecological metagenomes</taxon>
    </lineage>
</organism>
<accession>A0A382FLY0</accession>
<sequence length="62" mass="7116">VTNYEIYFENDKYLILDNNIGLIGGTSMLYLDKQSKEFLFASLRVGSSFSNITYEGECEVVY</sequence>
<reference evidence="1" key="1">
    <citation type="submission" date="2018-05" db="EMBL/GenBank/DDBJ databases">
        <authorList>
            <person name="Lanie J.A."/>
            <person name="Ng W.-L."/>
            <person name="Kazmierczak K.M."/>
            <person name="Andrzejewski T.M."/>
            <person name="Davidsen T.M."/>
            <person name="Wayne K.J."/>
            <person name="Tettelin H."/>
            <person name="Glass J.I."/>
            <person name="Rusch D."/>
            <person name="Podicherti R."/>
            <person name="Tsui H.-C.T."/>
            <person name="Winkler M.E."/>
        </authorList>
    </citation>
    <scope>NUCLEOTIDE SEQUENCE</scope>
</reference>
<dbReference type="EMBL" id="UINC01050753">
    <property type="protein sequence ID" value="SVB64088.1"/>
    <property type="molecule type" value="Genomic_DNA"/>
</dbReference>
<protein>
    <submittedName>
        <fullName evidence="1">Uncharacterized protein</fullName>
    </submittedName>
</protein>
<dbReference type="AlphaFoldDB" id="A0A382FLY0"/>
<feature type="non-terminal residue" evidence="1">
    <location>
        <position position="1"/>
    </location>
</feature>
<gene>
    <name evidence="1" type="ORF">METZ01_LOCUS216942</name>
</gene>